<gene>
    <name evidence="3" type="ORF">B0T24DRAFT_652386</name>
</gene>
<dbReference type="InterPro" id="IPR036164">
    <property type="entry name" value="bL21-like_sf"/>
</dbReference>
<dbReference type="PANTHER" id="PTHR21349:SF0">
    <property type="entry name" value="LARGE RIBOSOMAL SUBUNIT PROTEIN BL21M"/>
    <property type="match status" value="1"/>
</dbReference>
<evidence type="ECO:0000256" key="1">
    <source>
        <dbReference type="ARBA" id="ARBA00008563"/>
    </source>
</evidence>
<dbReference type="AlphaFoldDB" id="A0AAE0JWH2"/>
<dbReference type="Proteomes" id="UP001287356">
    <property type="component" value="Unassembled WGS sequence"/>
</dbReference>
<dbReference type="PANTHER" id="PTHR21349">
    <property type="entry name" value="50S RIBOSOMAL PROTEIN L21"/>
    <property type="match status" value="1"/>
</dbReference>
<keyword evidence="3" id="KW-0689">Ribosomal protein</keyword>
<dbReference type="GO" id="GO:0005762">
    <property type="term" value="C:mitochondrial large ribosomal subunit"/>
    <property type="evidence" value="ECO:0007669"/>
    <property type="project" value="TreeGrafter"/>
</dbReference>
<evidence type="ECO:0000256" key="2">
    <source>
        <dbReference type="ARBA" id="ARBA00044129"/>
    </source>
</evidence>
<comment type="caution">
    <text evidence="3">The sequence shown here is derived from an EMBL/GenBank/DDBJ whole genome shotgun (WGS) entry which is preliminary data.</text>
</comment>
<dbReference type="InterPro" id="IPR028909">
    <property type="entry name" value="bL21-like"/>
</dbReference>
<keyword evidence="4" id="KW-1185">Reference proteome</keyword>
<keyword evidence="3" id="KW-0687">Ribonucleoprotein</keyword>
<proteinExistence type="inferred from homology"/>
<dbReference type="GO" id="GO:0003735">
    <property type="term" value="F:structural constituent of ribosome"/>
    <property type="evidence" value="ECO:0007669"/>
    <property type="project" value="TreeGrafter"/>
</dbReference>
<name>A0AAE0JWH2_9PEZI</name>
<reference evidence="3" key="1">
    <citation type="journal article" date="2023" name="Mol. Phylogenet. Evol.">
        <title>Genome-scale phylogeny and comparative genomics of the fungal order Sordariales.</title>
        <authorList>
            <person name="Hensen N."/>
            <person name="Bonometti L."/>
            <person name="Westerberg I."/>
            <person name="Brannstrom I.O."/>
            <person name="Guillou S."/>
            <person name="Cros-Aarteil S."/>
            <person name="Calhoun S."/>
            <person name="Haridas S."/>
            <person name="Kuo A."/>
            <person name="Mondo S."/>
            <person name="Pangilinan J."/>
            <person name="Riley R."/>
            <person name="LaButti K."/>
            <person name="Andreopoulos B."/>
            <person name="Lipzen A."/>
            <person name="Chen C."/>
            <person name="Yan M."/>
            <person name="Daum C."/>
            <person name="Ng V."/>
            <person name="Clum A."/>
            <person name="Steindorff A."/>
            <person name="Ohm R.A."/>
            <person name="Martin F."/>
            <person name="Silar P."/>
            <person name="Natvig D.O."/>
            <person name="Lalanne C."/>
            <person name="Gautier V."/>
            <person name="Ament-Velasquez S.L."/>
            <person name="Kruys A."/>
            <person name="Hutchinson M.I."/>
            <person name="Powell A.J."/>
            <person name="Barry K."/>
            <person name="Miller A.N."/>
            <person name="Grigoriev I.V."/>
            <person name="Debuchy R."/>
            <person name="Gladieux P."/>
            <person name="Hiltunen Thoren M."/>
            <person name="Johannesson H."/>
        </authorList>
    </citation>
    <scope>NUCLEOTIDE SEQUENCE</scope>
    <source>
        <strain evidence="3">CBS 958.72</strain>
    </source>
</reference>
<accession>A0AAE0JWH2</accession>
<evidence type="ECO:0000313" key="4">
    <source>
        <dbReference type="Proteomes" id="UP001287356"/>
    </source>
</evidence>
<comment type="similarity">
    <text evidence="1">Belongs to the bacterial ribosomal protein bL21 family.</text>
</comment>
<reference evidence="3" key="2">
    <citation type="submission" date="2023-06" db="EMBL/GenBank/DDBJ databases">
        <authorList>
            <consortium name="Lawrence Berkeley National Laboratory"/>
            <person name="Haridas S."/>
            <person name="Hensen N."/>
            <person name="Bonometti L."/>
            <person name="Westerberg I."/>
            <person name="Brannstrom I.O."/>
            <person name="Guillou S."/>
            <person name="Cros-Aarteil S."/>
            <person name="Calhoun S."/>
            <person name="Kuo A."/>
            <person name="Mondo S."/>
            <person name="Pangilinan J."/>
            <person name="Riley R."/>
            <person name="Labutti K."/>
            <person name="Andreopoulos B."/>
            <person name="Lipzen A."/>
            <person name="Chen C."/>
            <person name="Yanf M."/>
            <person name="Daum C."/>
            <person name="Ng V."/>
            <person name="Clum A."/>
            <person name="Steindorff A."/>
            <person name="Ohm R."/>
            <person name="Martin F."/>
            <person name="Silar P."/>
            <person name="Natvig D."/>
            <person name="Lalanne C."/>
            <person name="Gautier V."/>
            <person name="Ament-Velasquez S.L."/>
            <person name="Kruys A."/>
            <person name="Hutchinson M.I."/>
            <person name="Powell A.J."/>
            <person name="Barry K."/>
            <person name="Miller A.N."/>
            <person name="Grigoriev I.V."/>
            <person name="Debuchy R."/>
            <person name="Gladieux P."/>
            <person name="Thoren M.H."/>
            <person name="Johannesson H."/>
        </authorList>
    </citation>
    <scope>NUCLEOTIDE SEQUENCE</scope>
    <source>
        <strain evidence="3">CBS 958.72</strain>
    </source>
</reference>
<dbReference type="SUPFAM" id="SSF141091">
    <property type="entry name" value="L21p-like"/>
    <property type="match status" value="1"/>
</dbReference>
<dbReference type="EMBL" id="JAULSN010000009">
    <property type="protein sequence ID" value="KAK3365317.1"/>
    <property type="molecule type" value="Genomic_DNA"/>
</dbReference>
<dbReference type="Pfam" id="PF00829">
    <property type="entry name" value="Ribosomal_L21p"/>
    <property type="match status" value="1"/>
</dbReference>
<evidence type="ECO:0000313" key="3">
    <source>
        <dbReference type="EMBL" id="KAK3365317.1"/>
    </source>
</evidence>
<sequence length="245" mass="26261">MSRALLRSALELRTPITRLPPPFLLPIPIRSRANALAVAPAAAAATARFFNQTTQIVDPPIASSILADAGRTPTQPPTAPAPAAAPVAGISKISAALSTQIPQPPPPARTSTEPLSESVRTLLPLLAAQPGHYATAHIHGRPYLVTAGDLVRLPFKMPGVAPGDVLRLTRATAVGSRDFTLTGAPWVDERVFECRAVVLGTESEPMRVLIKKKRRQRRAKRVESKHRFTVLRISELRICGEVVAA</sequence>
<organism evidence="3 4">
    <name type="scientific">Lasiosphaeria ovina</name>
    <dbReference type="NCBI Taxonomy" id="92902"/>
    <lineage>
        <taxon>Eukaryota</taxon>
        <taxon>Fungi</taxon>
        <taxon>Dikarya</taxon>
        <taxon>Ascomycota</taxon>
        <taxon>Pezizomycotina</taxon>
        <taxon>Sordariomycetes</taxon>
        <taxon>Sordariomycetidae</taxon>
        <taxon>Sordariales</taxon>
        <taxon>Lasiosphaeriaceae</taxon>
        <taxon>Lasiosphaeria</taxon>
    </lineage>
</organism>
<protein>
    <recommendedName>
        <fullName evidence="2">Large ribosomal subunit protein bL21m</fullName>
    </recommendedName>
</protein>